<dbReference type="InterPro" id="IPR020103">
    <property type="entry name" value="PsdUridine_synth_cat_dom_sf"/>
</dbReference>
<dbReference type="RefSeq" id="WP_068099669.1">
    <property type="nucleotide sequence ID" value="NZ_JABUKE010000007.1"/>
</dbReference>
<dbReference type="PANTHER" id="PTHR21600">
    <property type="entry name" value="MITOCHONDRIAL RNA PSEUDOURIDINE SYNTHASE"/>
    <property type="match status" value="1"/>
</dbReference>
<dbReference type="PROSITE" id="PS01129">
    <property type="entry name" value="PSI_RLU"/>
    <property type="match status" value="1"/>
</dbReference>
<organism evidence="5 6">
    <name type="scientific">Rhodococcoides kroppenstedtii</name>
    <dbReference type="NCBI Taxonomy" id="293050"/>
    <lineage>
        <taxon>Bacteria</taxon>
        <taxon>Bacillati</taxon>
        <taxon>Actinomycetota</taxon>
        <taxon>Actinomycetes</taxon>
        <taxon>Mycobacteriales</taxon>
        <taxon>Nocardiaceae</taxon>
        <taxon>Rhodococcoides</taxon>
    </lineage>
</organism>
<reference evidence="5 6" key="1">
    <citation type="submission" date="2020-06" db="EMBL/GenBank/DDBJ databases">
        <title>Taxonomy, biology and ecology of Rhodococcus bacteria occurring in California pistachio and other woody hosts as revealed by genome sequence analyses.</title>
        <authorList>
            <person name="Gai Y."/>
            <person name="Riely B."/>
        </authorList>
    </citation>
    <scope>NUCLEOTIDE SEQUENCE [LARGE SCALE GENOMIC DNA]</scope>
    <source>
        <strain evidence="5 6">BP-284</strain>
    </source>
</reference>
<evidence type="ECO:0000259" key="4">
    <source>
        <dbReference type="Pfam" id="PF00849"/>
    </source>
</evidence>
<dbReference type="EMBL" id="JABUKG010000007">
    <property type="protein sequence ID" value="MBY6320894.1"/>
    <property type="molecule type" value="Genomic_DNA"/>
</dbReference>
<evidence type="ECO:0000256" key="2">
    <source>
        <dbReference type="ARBA" id="ARBA00031870"/>
    </source>
</evidence>
<protein>
    <recommendedName>
        <fullName evidence="2">RNA pseudouridylate synthase</fullName>
    </recommendedName>
    <alternativeName>
        <fullName evidence="3">RNA-uridine isomerase</fullName>
    </alternativeName>
</protein>
<feature type="domain" description="Pseudouridine synthase RsuA/RluA-like" evidence="4">
    <location>
        <begin position="97"/>
        <end position="244"/>
    </location>
</feature>
<keyword evidence="6" id="KW-1185">Reference proteome</keyword>
<dbReference type="Proteomes" id="UP001520140">
    <property type="component" value="Unassembled WGS sequence"/>
</dbReference>
<name>A0ABS7NSA4_9NOCA</name>
<accession>A0ABS7NSA4</accession>
<dbReference type="Gene3D" id="3.30.2350.10">
    <property type="entry name" value="Pseudouridine synthase"/>
    <property type="match status" value="1"/>
</dbReference>
<dbReference type="PANTHER" id="PTHR21600:SF84">
    <property type="entry name" value="PSEUDOURIDINE SYNTHASE RSUA_RLUA-LIKE DOMAIN-CONTAINING PROTEIN"/>
    <property type="match status" value="1"/>
</dbReference>
<evidence type="ECO:0000313" key="6">
    <source>
        <dbReference type="Proteomes" id="UP001520140"/>
    </source>
</evidence>
<dbReference type="InterPro" id="IPR050188">
    <property type="entry name" value="RluA_PseudoU_synthase"/>
</dbReference>
<dbReference type="SUPFAM" id="SSF55120">
    <property type="entry name" value="Pseudouridine synthase"/>
    <property type="match status" value="1"/>
</dbReference>
<comment type="catalytic activity">
    <reaction evidence="1">
        <text>a uridine in RNA = a pseudouridine in RNA</text>
        <dbReference type="Rhea" id="RHEA:48348"/>
        <dbReference type="Rhea" id="RHEA-COMP:12068"/>
        <dbReference type="Rhea" id="RHEA-COMP:12069"/>
        <dbReference type="ChEBI" id="CHEBI:65314"/>
        <dbReference type="ChEBI" id="CHEBI:65315"/>
    </reaction>
</comment>
<dbReference type="InterPro" id="IPR006224">
    <property type="entry name" value="PsdUridine_synth_RluA-like_CS"/>
</dbReference>
<evidence type="ECO:0000313" key="5">
    <source>
        <dbReference type="EMBL" id="MBY6320894.1"/>
    </source>
</evidence>
<proteinExistence type="predicted"/>
<evidence type="ECO:0000256" key="3">
    <source>
        <dbReference type="ARBA" id="ARBA00033164"/>
    </source>
</evidence>
<evidence type="ECO:0000256" key="1">
    <source>
        <dbReference type="ARBA" id="ARBA00000073"/>
    </source>
</evidence>
<comment type="caution">
    <text evidence="5">The sequence shown here is derived from an EMBL/GenBank/DDBJ whole genome shotgun (WGS) entry which is preliminary data.</text>
</comment>
<sequence>MRAGVTPLPFRDGLPPLRVRLPHGAHPPTTLDFLAALQPPEPWADRMAAGEVVDERGRPWAPESAYRPGAFVWFHRTPAPEVPVPFELEILHRDEAIVVVDKPHFLATIPRGRHVTETATVRLRRLLDDPDLTPAHRLDRATAGVLLFTTAPRFRRAYQDLFVPGGGAVKEYEALAGYDPALEFPRTVRSRILKEHGVMTAVEVPGEPNSETRMDLIERRGGHALYRLRPRTGRTHQLRIHLSSLGIPIVGDPYYPEFVSVPADDFSTPLQLVARRLAFDDPLTGVRREFVSRRRPTDAP</sequence>
<gene>
    <name evidence="5" type="ORF">HQ605_08680</name>
</gene>
<dbReference type="InterPro" id="IPR006145">
    <property type="entry name" value="PsdUridine_synth_RsuA/RluA"/>
</dbReference>
<dbReference type="Pfam" id="PF00849">
    <property type="entry name" value="PseudoU_synth_2"/>
    <property type="match status" value="1"/>
</dbReference>